<dbReference type="GO" id="GO:0000976">
    <property type="term" value="F:transcription cis-regulatory region binding"/>
    <property type="evidence" value="ECO:0007669"/>
    <property type="project" value="TreeGrafter"/>
</dbReference>
<protein>
    <submittedName>
        <fullName evidence="5">HTH-type transcriptional activator AllS</fullName>
    </submittedName>
</protein>
<sequence length="297" mass="32454">MHSVISLDALKVLDAIDKKGSFSAAAEALFKVPSALTYQVQKLESELGSRLFERKGTRAQLTEVGRLVLTQGREILAATARLEDAVRQLETGWEAQLTLALDTVLPQAPLLSLIKEFTELGKQLTVSVTHEALGGGWDALYSNRADIAIGVTGELPRGQYELQKLGELEFVFVVAPEHPLAQFDTEIASEALLQFPSIIVADTSRSLSQRSSGVFDSRQLIRVSSMEAKITAQKMGIGVGFLPVHLIREALAKGELVQREVALPRPSLPIYMAWRKGEMGKALGWFAERLQGSDFGL</sequence>
<accession>A0A380C9U6</accession>
<evidence type="ECO:0000256" key="1">
    <source>
        <dbReference type="ARBA" id="ARBA00009437"/>
    </source>
</evidence>
<dbReference type="InterPro" id="IPR036388">
    <property type="entry name" value="WH-like_DNA-bd_sf"/>
</dbReference>
<dbReference type="EMBL" id="UGYO01000002">
    <property type="protein sequence ID" value="SUJ14418.1"/>
    <property type="molecule type" value="Genomic_DNA"/>
</dbReference>
<dbReference type="SUPFAM" id="SSF53850">
    <property type="entry name" value="Periplasmic binding protein-like II"/>
    <property type="match status" value="1"/>
</dbReference>
<keyword evidence="4" id="KW-0804">Transcription</keyword>
<accession>A0A3G4UP53</accession>
<dbReference type="Gene3D" id="3.40.190.290">
    <property type="match status" value="1"/>
</dbReference>
<dbReference type="RefSeq" id="WP_096141372.1">
    <property type="nucleotide sequence ID" value="NZ_AP024609.1"/>
</dbReference>
<evidence type="ECO:0000313" key="6">
    <source>
        <dbReference type="Proteomes" id="UP000254069"/>
    </source>
</evidence>
<dbReference type="Proteomes" id="UP000254069">
    <property type="component" value="Unassembled WGS sequence"/>
</dbReference>
<dbReference type="Pfam" id="PF00126">
    <property type="entry name" value="HTH_1"/>
    <property type="match status" value="1"/>
</dbReference>
<evidence type="ECO:0000256" key="4">
    <source>
        <dbReference type="ARBA" id="ARBA00023163"/>
    </source>
</evidence>
<gene>
    <name evidence="5" type="primary">allS_3</name>
    <name evidence="5" type="ORF">NCTC10738_04554</name>
</gene>
<evidence type="ECO:0000256" key="3">
    <source>
        <dbReference type="ARBA" id="ARBA00023125"/>
    </source>
</evidence>
<dbReference type="Gene3D" id="1.10.10.10">
    <property type="entry name" value="Winged helix-like DNA-binding domain superfamily/Winged helix DNA-binding domain"/>
    <property type="match status" value="1"/>
</dbReference>
<reference evidence="5 6" key="1">
    <citation type="submission" date="2018-06" db="EMBL/GenBank/DDBJ databases">
        <authorList>
            <consortium name="Pathogen Informatics"/>
            <person name="Doyle S."/>
        </authorList>
    </citation>
    <scope>NUCLEOTIDE SEQUENCE [LARGE SCALE GENOMIC DNA]</scope>
    <source>
        <strain evidence="5 6">NCTC10738</strain>
    </source>
</reference>
<dbReference type="Pfam" id="PF03466">
    <property type="entry name" value="LysR_substrate"/>
    <property type="match status" value="1"/>
</dbReference>
<name>A0A380C9U6_9GAMM</name>
<keyword evidence="3" id="KW-0238">DNA-binding</keyword>
<keyword evidence="2" id="KW-0805">Transcription regulation</keyword>
<comment type="similarity">
    <text evidence="1">Belongs to the LysR transcriptional regulatory family.</text>
</comment>
<dbReference type="PROSITE" id="PS50931">
    <property type="entry name" value="HTH_LYSR"/>
    <property type="match status" value="1"/>
</dbReference>
<evidence type="ECO:0000256" key="2">
    <source>
        <dbReference type="ARBA" id="ARBA00023015"/>
    </source>
</evidence>
<keyword evidence="6" id="KW-1185">Reference proteome</keyword>
<dbReference type="SUPFAM" id="SSF46785">
    <property type="entry name" value="Winged helix' DNA-binding domain"/>
    <property type="match status" value="1"/>
</dbReference>
<dbReference type="AlphaFoldDB" id="A0A380C9U6"/>
<evidence type="ECO:0000313" key="5">
    <source>
        <dbReference type="EMBL" id="SUJ14418.1"/>
    </source>
</evidence>
<dbReference type="PANTHER" id="PTHR30126:SF4">
    <property type="entry name" value="LYSR FAMILY TRANSCRIPTIONAL REGULATOR"/>
    <property type="match status" value="1"/>
</dbReference>
<dbReference type="GO" id="GO:0003700">
    <property type="term" value="F:DNA-binding transcription factor activity"/>
    <property type="evidence" value="ECO:0007669"/>
    <property type="project" value="InterPro"/>
</dbReference>
<dbReference type="InterPro" id="IPR000847">
    <property type="entry name" value="LysR_HTH_N"/>
</dbReference>
<dbReference type="InterPro" id="IPR036390">
    <property type="entry name" value="WH_DNA-bd_sf"/>
</dbReference>
<dbReference type="InterPro" id="IPR005119">
    <property type="entry name" value="LysR_subst-bd"/>
</dbReference>
<proteinExistence type="inferred from homology"/>
<organism evidence="5 6">
    <name type="scientific">Shewanella algae</name>
    <dbReference type="NCBI Taxonomy" id="38313"/>
    <lineage>
        <taxon>Bacteria</taxon>
        <taxon>Pseudomonadati</taxon>
        <taxon>Pseudomonadota</taxon>
        <taxon>Gammaproteobacteria</taxon>
        <taxon>Alteromonadales</taxon>
        <taxon>Shewanellaceae</taxon>
        <taxon>Shewanella</taxon>
    </lineage>
</organism>
<dbReference type="PANTHER" id="PTHR30126">
    <property type="entry name" value="HTH-TYPE TRANSCRIPTIONAL REGULATOR"/>
    <property type="match status" value="1"/>
</dbReference>